<evidence type="ECO:0000313" key="9">
    <source>
        <dbReference type="EMBL" id="OXA52313.1"/>
    </source>
</evidence>
<dbReference type="FunFam" id="3.40.50.300:FF:001129">
    <property type="entry name" value="ras-related protein Rab-44 isoform X2"/>
    <property type="match status" value="1"/>
</dbReference>
<keyword evidence="6" id="KW-0449">Lipoprotein</keyword>
<evidence type="ECO:0000256" key="6">
    <source>
        <dbReference type="ARBA" id="ARBA00023288"/>
    </source>
</evidence>
<organism evidence="9 10">
    <name type="scientific">Folsomia candida</name>
    <name type="common">Springtail</name>
    <dbReference type="NCBI Taxonomy" id="158441"/>
    <lineage>
        <taxon>Eukaryota</taxon>
        <taxon>Metazoa</taxon>
        <taxon>Ecdysozoa</taxon>
        <taxon>Arthropoda</taxon>
        <taxon>Hexapoda</taxon>
        <taxon>Collembola</taxon>
        <taxon>Entomobryomorpha</taxon>
        <taxon>Isotomoidea</taxon>
        <taxon>Isotomidae</taxon>
        <taxon>Proisotominae</taxon>
        <taxon>Folsomia</taxon>
    </lineage>
</organism>
<dbReference type="GO" id="GO:0003924">
    <property type="term" value="F:GTPase activity"/>
    <property type="evidence" value="ECO:0007669"/>
    <property type="project" value="InterPro"/>
</dbReference>
<dbReference type="SMART" id="SM00176">
    <property type="entry name" value="RAN"/>
    <property type="match status" value="1"/>
</dbReference>
<dbReference type="CDD" id="cd00154">
    <property type="entry name" value="Rab"/>
    <property type="match status" value="1"/>
</dbReference>
<dbReference type="SMART" id="SM00184">
    <property type="entry name" value="RING"/>
    <property type="match status" value="1"/>
</dbReference>
<dbReference type="PROSITE" id="PS51421">
    <property type="entry name" value="RAS"/>
    <property type="match status" value="1"/>
</dbReference>
<keyword evidence="10" id="KW-1185">Reference proteome</keyword>
<dbReference type="SMART" id="SM00174">
    <property type="entry name" value="RHO"/>
    <property type="match status" value="1"/>
</dbReference>
<dbReference type="NCBIfam" id="TIGR00231">
    <property type="entry name" value="small_GTP"/>
    <property type="match status" value="1"/>
</dbReference>
<evidence type="ECO:0000313" key="10">
    <source>
        <dbReference type="Proteomes" id="UP000198287"/>
    </source>
</evidence>
<keyword evidence="3 7" id="KW-0863">Zinc-finger</keyword>
<dbReference type="Pfam" id="PF00097">
    <property type="entry name" value="zf-C3HC4"/>
    <property type="match status" value="1"/>
</dbReference>
<dbReference type="GO" id="GO:0008270">
    <property type="term" value="F:zinc ion binding"/>
    <property type="evidence" value="ECO:0007669"/>
    <property type="project" value="UniProtKB-KW"/>
</dbReference>
<dbReference type="InterPro" id="IPR027417">
    <property type="entry name" value="P-loop_NTPase"/>
</dbReference>
<dbReference type="OrthoDB" id="63533at2759"/>
<evidence type="ECO:0000256" key="2">
    <source>
        <dbReference type="ARBA" id="ARBA00022741"/>
    </source>
</evidence>
<evidence type="ECO:0000256" key="3">
    <source>
        <dbReference type="ARBA" id="ARBA00022771"/>
    </source>
</evidence>
<keyword evidence="1" id="KW-0479">Metal-binding</keyword>
<dbReference type="InterPro" id="IPR001841">
    <property type="entry name" value="Znf_RING"/>
</dbReference>
<dbReference type="InterPro" id="IPR013083">
    <property type="entry name" value="Znf_RING/FYVE/PHD"/>
</dbReference>
<proteinExistence type="predicted"/>
<name>A0A226E3Z8_FOLCA</name>
<dbReference type="EMBL" id="LNIX01000007">
    <property type="protein sequence ID" value="OXA52313.1"/>
    <property type="molecule type" value="Genomic_DNA"/>
</dbReference>
<feature type="domain" description="RING-type" evidence="8">
    <location>
        <begin position="6"/>
        <end position="63"/>
    </location>
</feature>
<dbReference type="InterPro" id="IPR001806">
    <property type="entry name" value="Small_GTPase"/>
</dbReference>
<dbReference type="Proteomes" id="UP000198287">
    <property type="component" value="Unassembled WGS sequence"/>
</dbReference>
<dbReference type="AlphaFoldDB" id="A0A226E3Z8"/>
<dbReference type="PROSITE" id="PS51420">
    <property type="entry name" value="RHO"/>
    <property type="match status" value="1"/>
</dbReference>
<dbReference type="SUPFAM" id="SSF57850">
    <property type="entry name" value="RING/U-box"/>
    <property type="match status" value="1"/>
</dbReference>
<dbReference type="GO" id="GO:0005525">
    <property type="term" value="F:GTP binding"/>
    <property type="evidence" value="ECO:0007669"/>
    <property type="project" value="UniProtKB-KW"/>
</dbReference>
<dbReference type="PROSITE" id="PS50089">
    <property type="entry name" value="ZF_RING_2"/>
    <property type="match status" value="1"/>
</dbReference>
<dbReference type="Gene3D" id="3.40.50.300">
    <property type="entry name" value="P-loop containing nucleotide triphosphate hydrolases"/>
    <property type="match status" value="1"/>
</dbReference>
<evidence type="ECO:0000259" key="8">
    <source>
        <dbReference type="PROSITE" id="PS50089"/>
    </source>
</evidence>
<reference evidence="9 10" key="1">
    <citation type="submission" date="2015-12" db="EMBL/GenBank/DDBJ databases">
        <title>The genome of Folsomia candida.</title>
        <authorList>
            <person name="Faddeeva A."/>
            <person name="Derks M.F."/>
            <person name="Anvar Y."/>
            <person name="Smit S."/>
            <person name="Van Straalen N."/>
            <person name="Roelofs D."/>
        </authorList>
    </citation>
    <scope>NUCLEOTIDE SEQUENCE [LARGE SCALE GENOMIC DNA]</scope>
    <source>
        <strain evidence="9 10">VU population</strain>
        <tissue evidence="9">Whole body</tissue>
    </source>
</reference>
<dbReference type="InterPro" id="IPR018957">
    <property type="entry name" value="Znf_C3HC4_RING-type"/>
</dbReference>
<dbReference type="Pfam" id="PF00071">
    <property type="entry name" value="Ras"/>
    <property type="match status" value="1"/>
</dbReference>
<evidence type="ECO:0000256" key="7">
    <source>
        <dbReference type="PROSITE-ProRule" id="PRU00175"/>
    </source>
</evidence>
<dbReference type="SMART" id="SM00177">
    <property type="entry name" value="ARF"/>
    <property type="match status" value="1"/>
</dbReference>
<dbReference type="SUPFAM" id="SSF52540">
    <property type="entry name" value="P-loop containing nucleoside triphosphate hydrolases"/>
    <property type="match status" value="1"/>
</dbReference>
<evidence type="ECO:0000256" key="4">
    <source>
        <dbReference type="ARBA" id="ARBA00022833"/>
    </source>
</evidence>
<dbReference type="InterPro" id="IPR050227">
    <property type="entry name" value="Rab"/>
</dbReference>
<keyword evidence="2" id="KW-0547">Nucleotide-binding</keyword>
<comment type="caution">
    <text evidence="9">The sequence shown here is derived from an EMBL/GenBank/DDBJ whole genome shotgun (WGS) entry which is preliminary data.</text>
</comment>
<dbReference type="PANTHER" id="PTHR47977">
    <property type="entry name" value="RAS-RELATED PROTEIN RAB"/>
    <property type="match status" value="1"/>
</dbReference>
<evidence type="ECO:0000256" key="1">
    <source>
        <dbReference type="ARBA" id="ARBA00022723"/>
    </source>
</evidence>
<dbReference type="Gene3D" id="3.30.40.10">
    <property type="entry name" value="Zinc/RING finger domain, C3HC4 (zinc finger)"/>
    <property type="match status" value="1"/>
</dbReference>
<protein>
    <submittedName>
        <fullName evidence="9">Ras-related protein RIC1</fullName>
    </submittedName>
</protein>
<dbReference type="SMART" id="SM00175">
    <property type="entry name" value="RAB"/>
    <property type="match status" value="1"/>
</dbReference>
<keyword evidence="5" id="KW-0342">GTP-binding</keyword>
<dbReference type="SMART" id="SM00173">
    <property type="entry name" value="RAS"/>
    <property type="match status" value="1"/>
</dbReference>
<evidence type="ECO:0000256" key="5">
    <source>
        <dbReference type="ARBA" id="ARBA00023134"/>
    </source>
</evidence>
<sequence length="293" mass="32346">MVPPKCCICLSYSTSEDGDYFVTTQSCGHLFHFSCIKEWLDRLTPPSPKLYVLVVRCRCPVCRSTVEVSSLVKLHGMSPVLVAGLEGNELKYNIKITLLGDSGTGKTSMLNSFTHGTYQGAVSATRGVDMGFKTLNFAGKKIKLTVWDCAGQDRFRAICPSYIRNSHGVIIVYDITDPTSFKNVDEWLNVAYESALPEVSILLAGNKCDLEDQRKISTEAGQIAARTSGFEFMETSAKDVINLDAAFRALLGKIVSTLWDEGYIDSFEIYPPTIKLSNEASTIEERPSRCSKC</sequence>
<dbReference type="InterPro" id="IPR005225">
    <property type="entry name" value="Small_GTP-bd"/>
</dbReference>
<dbReference type="PROSITE" id="PS51419">
    <property type="entry name" value="RAB"/>
    <property type="match status" value="1"/>
</dbReference>
<gene>
    <name evidence="9" type="ORF">Fcan01_13132</name>
</gene>
<keyword evidence="4" id="KW-0862">Zinc</keyword>
<dbReference type="STRING" id="158441.A0A226E3Z8"/>
<accession>A0A226E3Z8</accession>
<dbReference type="PRINTS" id="PR00449">
    <property type="entry name" value="RASTRNSFRMNG"/>
</dbReference>
<dbReference type="OMA" id="TESENMP"/>